<dbReference type="SMART" id="SM00950">
    <property type="entry name" value="Piwi"/>
    <property type="match status" value="1"/>
</dbReference>
<dbReference type="GO" id="GO:0003723">
    <property type="term" value="F:RNA binding"/>
    <property type="evidence" value="ECO:0007669"/>
    <property type="project" value="InterPro"/>
</dbReference>
<evidence type="ECO:0000313" key="2">
    <source>
        <dbReference type="EMBL" id="KAG1779115.1"/>
    </source>
</evidence>
<proteinExistence type="predicted"/>
<dbReference type="EMBL" id="JABBWD010000013">
    <property type="protein sequence ID" value="KAG1779115.1"/>
    <property type="molecule type" value="Genomic_DNA"/>
</dbReference>
<dbReference type="Gene3D" id="3.40.50.2300">
    <property type="match status" value="1"/>
</dbReference>
<dbReference type="AlphaFoldDB" id="A0A9P7D3Q9"/>
<reference evidence="2" key="1">
    <citation type="journal article" date="2020" name="New Phytol.">
        <title>Comparative genomics reveals dynamic genome evolution in host specialist ectomycorrhizal fungi.</title>
        <authorList>
            <person name="Lofgren L.A."/>
            <person name="Nguyen N.H."/>
            <person name="Vilgalys R."/>
            <person name="Ruytinx J."/>
            <person name="Liao H.L."/>
            <person name="Branco S."/>
            <person name="Kuo A."/>
            <person name="LaButti K."/>
            <person name="Lipzen A."/>
            <person name="Andreopoulos W."/>
            <person name="Pangilinan J."/>
            <person name="Riley R."/>
            <person name="Hundley H."/>
            <person name="Na H."/>
            <person name="Barry K."/>
            <person name="Grigoriev I.V."/>
            <person name="Stajich J.E."/>
            <person name="Kennedy P.G."/>
        </authorList>
    </citation>
    <scope>NUCLEOTIDE SEQUENCE</scope>
    <source>
        <strain evidence="2">DOB743</strain>
    </source>
</reference>
<protein>
    <submittedName>
        <fullName evidence="2">Ribonuclease H-like domain-containing protein</fullName>
    </submittedName>
</protein>
<dbReference type="InterPro" id="IPR032474">
    <property type="entry name" value="Argonaute_N"/>
</dbReference>
<evidence type="ECO:0000259" key="1">
    <source>
        <dbReference type="PROSITE" id="PS50822"/>
    </source>
</evidence>
<dbReference type="OrthoDB" id="10252740at2759"/>
<dbReference type="Gene3D" id="2.170.260.10">
    <property type="entry name" value="paz domain"/>
    <property type="match status" value="1"/>
</dbReference>
<dbReference type="InterPro" id="IPR036397">
    <property type="entry name" value="RNaseH_sf"/>
</dbReference>
<dbReference type="InterPro" id="IPR036085">
    <property type="entry name" value="PAZ_dom_sf"/>
</dbReference>
<organism evidence="2 3">
    <name type="scientific">Suillus placidus</name>
    <dbReference type="NCBI Taxonomy" id="48579"/>
    <lineage>
        <taxon>Eukaryota</taxon>
        <taxon>Fungi</taxon>
        <taxon>Dikarya</taxon>
        <taxon>Basidiomycota</taxon>
        <taxon>Agaricomycotina</taxon>
        <taxon>Agaricomycetes</taxon>
        <taxon>Agaricomycetidae</taxon>
        <taxon>Boletales</taxon>
        <taxon>Suillineae</taxon>
        <taxon>Suillaceae</taxon>
        <taxon>Suillus</taxon>
    </lineage>
</organism>
<dbReference type="InterPro" id="IPR032473">
    <property type="entry name" value="Argonaute_Mid_dom"/>
</dbReference>
<dbReference type="Pfam" id="PF02170">
    <property type="entry name" value="PAZ"/>
    <property type="match status" value="1"/>
</dbReference>
<dbReference type="InterPro" id="IPR003100">
    <property type="entry name" value="PAZ_dom"/>
</dbReference>
<name>A0A9P7D3Q9_9AGAM</name>
<keyword evidence="3" id="KW-1185">Reference proteome</keyword>
<dbReference type="PROSITE" id="PS50822">
    <property type="entry name" value="PIWI"/>
    <property type="match status" value="1"/>
</dbReference>
<dbReference type="InterPro" id="IPR014811">
    <property type="entry name" value="ArgoL1"/>
</dbReference>
<dbReference type="Pfam" id="PF16486">
    <property type="entry name" value="ArgoN"/>
    <property type="match status" value="1"/>
</dbReference>
<accession>A0A9P7D3Q9</accession>
<dbReference type="CDD" id="cd02846">
    <property type="entry name" value="PAZ_argonaute_like"/>
    <property type="match status" value="1"/>
</dbReference>
<sequence>MASASTIPLGQRKPMAVFANAFDVTKIPVKAYEQYDVMTPDVESVRWRHRIIERLQNHEAPKIFRLCLFDGKSILYSAAPLDLPDGTSGNYTLVVPGKGRVTVKVARVAGETVTFDDLKRFLTGKISDQTPKVSVALNLLQFIIRQAPNLKYPNNGRAYFTSGGSKDLRGGLQLFRGFFQSVRPAIGRVLVNVDISAAAMYKPAPFVDVALEVLNIRGNARALSYKKHSKEWNVLDQFFRNVLVDIKLPKKTVTKKIVGLVEAAGRFPFTQEQEDGSSLPTTVAEYYYKTYNIRLSFPDIIGIELSRGSGKNTVIPAELCTVAAGQRYIRKLPQNMTSMMVDFSKFRPEKRLEMIVGQKGDRVQPPTLEYATSPYIQDAGMAISEKPITLQGQLLRSPIIFYGKKQPADVNNGAWNITRQHLHSPETIKAWAVVDYSLRLDQNVIKAFMDTLEQCCTARGMSVRAKPSYKRGSGVGSVDRDIKEACSLALTSAGAPPGYNKPPGIVLVILPQSAADIRQDVKRAGDVNLGVSTQCVREDNIAKFSGRQLDQYCNNIAIKINARLTGVNSIPSSPAYDWFTKDDFMFFGADVGHPGPGVQNKPSVASVVFSYDRHGVKYSAVSRVQQPRQERIGELGPMVYDAITRYGKVNGKAPRRLMFFRDGLSEGEYAGVGELEFQDIKEAVRRVWAEVKLNDPPPLITYLIVGKRHHIRFFPTNPQDGDRKSGNVPAGFVASEGIANPIAKDFYLLSHGGILGSWCTVCAAIFRSTDYVWSFLASRPAHYIVLKDEIFDFDIRPIQEVAYTLCHAYVSATRSVSIPAPVYYADKVCARAEYHFDESLRYADSDGATVASSSTCEKQSFNLSQWRSGYAQAHSSMLARMFFA</sequence>
<dbReference type="Pfam" id="PF02171">
    <property type="entry name" value="Piwi"/>
    <property type="match status" value="2"/>
</dbReference>
<dbReference type="SUPFAM" id="SSF101690">
    <property type="entry name" value="PAZ domain"/>
    <property type="match status" value="1"/>
</dbReference>
<dbReference type="Proteomes" id="UP000714275">
    <property type="component" value="Unassembled WGS sequence"/>
</dbReference>
<dbReference type="Gene3D" id="3.30.420.10">
    <property type="entry name" value="Ribonuclease H-like superfamily/Ribonuclease H"/>
    <property type="match status" value="1"/>
</dbReference>
<dbReference type="PANTHER" id="PTHR22891">
    <property type="entry name" value="EUKARYOTIC TRANSLATION INITIATION FACTOR 2C"/>
    <property type="match status" value="1"/>
</dbReference>
<gene>
    <name evidence="2" type="ORF">EV702DRAFT_121232</name>
</gene>
<dbReference type="Pfam" id="PF08699">
    <property type="entry name" value="ArgoL1"/>
    <property type="match status" value="1"/>
</dbReference>
<dbReference type="SUPFAM" id="SSF53098">
    <property type="entry name" value="Ribonuclease H-like"/>
    <property type="match status" value="1"/>
</dbReference>
<dbReference type="InterPro" id="IPR003165">
    <property type="entry name" value="Piwi"/>
</dbReference>
<dbReference type="SMART" id="SM01163">
    <property type="entry name" value="DUF1785"/>
    <property type="match status" value="1"/>
</dbReference>
<evidence type="ECO:0000313" key="3">
    <source>
        <dbReference type="Proteomes" id="UP000714275"/>
    </source>
</evidence>
<dbReference type="InterPro" id="IPR012337">
    <property type="entry name" value="RNaseH-like_sf"/>
</dbReference>
<comment type="caution">
    <text evidence="2">The sequence shown here is derived from an EMBL/GenBank/DDBJ whole genome shotgun (WGS) entry which is preliminary data.</text>
</comment>
<feature type="domain" description="Piwi" evidence="1">
    <location>
        <begin position="505"/>
        <end position="837"/>
    </location>
</feature>
<dbReference type="Pfam" id="PF16487">
    <property type="entry name" value="ArgoMid"/>
    <property type="match status" value="1"/>
</dbReference>